<name>A0ABV5EMJ4_9ACTN</name>
<accession>A0ABV5EMJ4</accession>
<gene>
    <name evidence="1" type="ORF">VSS16_36090</name>
</gene>
<sequence length="120" mass="13878">MRDWTGELVDRRMREHMADTDPGMSPMPKLYPPAAEKEIDALEICSGQRLTPQYRSFLLRSDGMENFYFHMPVLGCRDWREGTVGFQRAQEFRALIEDMDTATEPFPTSPCSRVVGLTTW</sequence>
<evidence type="ECO:0000313" key="1">
    <source>
        <dbReference type="EMBL" id="MFB8778061.1"/>
    </source>
</evidence>
<comment type="caution">
    <text evidence="1">The sequence shown here is derived from an EMBL/GenBank/DDBJ whole genome shotgun (WGS) entry which is preliminary data.</text>
</comment>
<dbReference type="RefSeq" id="WP_376736486.1">
    <property type="nucleotide sequence ID" value="NZ_JAYMRP010000091.1"/>
</dbReference>
<dbReference type="SUPFAM" id="SSF160631">
    <property type="entry name" value="SMI1/KNR4-like"/>
    <property type="match status" value="1"/>
</dbReference>
<dbReference type="InterPro" id="IPR037883">
    <property type="entry name" value="Knr4/Smi1-like_sf"/>
</dbReference>
<dbReference type="EMBL" id="JAYMRP010000091">
    <property type="protein sequence ID" value="MFB8778061.1"/>
    <property type="molecule type" value="Genomic_DNA"/>
</dbReference>
<keyword evidence="2" id="KW-1185">Reference proteome</keyword>
<dbReference type="Proteomes" id="UP001585080">
    <property type="component" value="Unassembled WGS sequence"/>
</dbReference>
<protein>
    <submittedName>
        <fullName evidence="1">SMI1/KNR4 family protein</fullName>
    </submittedName>
</protein>
<organism evidence="1 2">
    <name type="scientific">Streptomyces broussonetiae</name>
    <dbReference type="NCBI Taxonomy" id="2686304"/>
    <lineage>
        <taxon>Bacteria</taxon>
        <taxon>Bacillati</taxon>
        <taxon>Actinomycetota</taxon>
        <taxon>Actinomycetes</taxon>
        <taxon>Kitasatosporales</taxon>
        <taxon>Streptomycetaceae</taxon>
        <taxon>Streptomyces</taxon>
    </lineage>
</organism>
<evidence type="ECO:0000313" key="2">
    <source>
        <dbReference type="Proteomes" id="UP001585080"/>
    </source>
</evidence>
<proteinExistence type="predicted"/>
<reference evidence="1 2" key="1">
    <citation type="submission" date="2024-01" db="EMBL/GenBank/DDBJ databases">
        <title>Genome mining of biosynthetic gene clusters to explore secondary metabolites of Streptomyces sp.</title>
        <authorList>
            <person name="Baig A."/>
            <person name="Ajitkumar Shintre N."/>
            <person name="Kumar H."/>
            <person name="Anbarasu A."/>
            <person name="Ramaiah S."/>
        </authorList>
    </citation>
    <scope>NUCLEOTIDE SEQUENCE [LARGE SCALE GENOMIC DNA]</scope>
    <source>
        <strain evidence="1 2">A57</strain>
    </source>
</reference>